<reference evidence="4" key="1">
    <citation type="submission" date="2016-01" db="EMBL/GenBank/DDBJ databases">
        <authorList>
            <person name="Peeters C."/>
        </authorList>
    </citation>
    <scope>NUCLEOTIDE SEQUENCE</scope>
    <source>
        <strain evidence="4">LMG 29321</strain>
    </source>
</reference>
<dbReference type="PROSITE" id="PS00061">
    <property type="entry name" value="ADH_SHORT"/>
    <property type="match status" value="1"/>
</dbReference>
<dbReference type="Pfam" id="PF13561">
    <property type="entry name" value="adh_short_C2"/>
    <property type="match status" value="1"/>
</dbReference>
<dbReference type="EMBL" id="FCOX02000041">
    <property type="protein sequence ID" value="SAL00197.1"/>
    <property type="molecule type" value="Genomic_DNA"/>
</dbReference>
<evidence type="ECO:0000313" key="4">
    <source>
        <dbReference type="EMBL" id="SAL00197.1"/>
    </source>
</evidence>
<proteinExistence type="inferred from homology"/>
<comment type="caution">
    <text evidence="4">The sequence shown here is derived from an EMBL/GenBank/DDBJ whole genome shotgun (WGS) entry which is preliminary data.</text>
</comment>
<dbReference type="Proteomes" id="UP000071859">
    <property type="component" value="Unassembled WGS sequence"/>
</dbReference>
<organism evidence="4 5">
    <name type="scientific">Caballeronia calidae</name>
    <dbReference type="NCBI Taxonomy" id="1777139"/>
    <lineage>
        <taxon>Bacteria</taxon>
        <taxon>Pseudomonadati</taxon>
        <taxon>Pseudomonadota</taxon>
        <taxon>Betaproteobacteria</taxon>
        <taxon>Burkholderiales</taxon>
        <taxon>Burkholderiaceae</taxon>
        <taxon>Caballeronia</taxon>
    </lineage>
</organism>
<evidence type="ECO:0000256" key="1">
    <source>
        <dbReference type="ARBA" id="ARBA00006484"/>
    </source>
</evidence>
<dbReference type="SUPFAM" id="SSF51735">
    <property type="entry name" value="NAD(P)-binding Rossmann-fold domains"/>
    <property type="match status" value="1"/>
</dbReference>
<gene>
    <name evidence="4" type="ORF">AWB78_05902</name>
</gene>
<dbReference type="RefSeq" id="WP_062609752.1">
    <property type="nucleotide sequence ID" value="NZ_FCOX02000041.1"/>
</dbReference>
<name>A0A158E2N4_9BURK</name>
<evidence type="ECO:0000259" key="3">
    <source>
        <dbReference type="SMART" id="SM00822"/>
    </source>
</evidence>
<dbReference type="PRINTS" id="PR00080">
    <property type="entry name" value="SDRFAMILY"/>
</dbReference>
<feature type="domain" description="Ketoreductase" evidence="3">
    <location>
        <begin position="7"/>
        <end position="187"/>
    </location>
</feature>
<dbReference type="InterPro" id="IPR020904">
    <property type="entry name" value="Sc_DH/Rdtase_CS"/>
</dbReference>
<evidence type="ECO:0000256" key="2">
    <source>
        <dbReference type="ARBA" id="ARBA00023002"/>
    </source>
</evidence>
<dbReference type="InterPro" id="IPR057326">
    <property type="entry name" value="KR_dom"/>
</dbReference>
<protein>
    <submittedName>
        <fullName evidence="4">Short chain dehydrogenase</fullName>
    </submittedName>
</protein>
<comment type="similarity">
    <text evidence="1">Belongs to the short-chain dehydrogenases/reductases (SDR) family.</text>
</comment>
<dbReference type="PANTHER" id="PTHR43008">
    <property type="entry name" value="BENZIL REDUCTASE"/>
    <property type="match status" value="1"/>
</dbReference>
<dbReference type="AlphaFoldDB" id="A0A158E2N4"/>
<dbReference type="FunFam" id="3.40.50.720:FF:000084">
    <property type="entry name" value="Short-chain dehydrogenase reductase"/>
    <property type="match status" value="1"/>
</dbReference>
<keyword evidence="2" id="KW-0560">Oxidoreductase</keyword>
<dbReference type="GO" id="GO:0050664">
    <property type="term" value="F:oxidoreductase activity, acting on NAD(P)H, oxygen as acceptor"/>
    <property type="evidence" value="ECO:0007669"/>
    <property type="project" value="TreeGrafter"/>
</dbReference>
<sequence>MEGLQNKTIVITGGAGGIGLATVRCLADSGSRVVMTDLVSSDGERLAAEVDAGRDLVHFMPIDVTSADSLTRTADEVVRRFGGVDGVVANAGIAVMSDAFAYTEASWRQTMSINLDGCFFTAQSFARHMRERGGSIVLISSIAARTVVRPEKCAAYSATKAAVEHLAALLGVEWASDGIRVNAVGPGRTETPMIERIAKEAPEMVATWMDQVPIGRLIRPEEVANAVAFFLSDLSSGCNGTTLMVDGGYDKT</sequence>
<keyword evidence="5" id="KW-1185">Reference proteome</keyword>
<dbReference type="PANTHER" id="PTHR43008:SF4">
    <property type="entry name" value="CHAIN DEHYDROGENASE, PUTATIVE (AFU_ORTHOLOGUE AFUA_4G08710)-RELATED"/>
    <property type="match status" value="1"/>
</dbReference>
<evidence type="ECO:0000313" key="5">
    <source>
        <dbReference type="Proteomes" id="UP000071859"/>
    </source>
</evidence>
<dbReference type="Gene3D" id="3.40.50.720">
    <property type="entry name" value="NAD(P)-binding Rossmann-like Domain"/>
    <property type="match status" value="1"/>
</dbReference>
<dbReference type="SMART" id="SM00822">
    <property type="entry name" value="PKS_KR"/>
    <property type="match status" value="1"/>
</dbReference>
<accession>A0A158E2N4</accession>
<dbReference type="InterPro" id="IPR036291">
    <property type="entry name" value="NAD(P)-bd_dom_sf"/>
</dbReference>
<dbReference type="OrthoDB" id="9803333at2"/>
<dbReference type="PRINTS" id="PR00081">
    <property type="entry name" value="GDHRDH"/>
</dbReference>
<dbReference type="InterPro" id="IPR002347">
    <property type="entry name" value="SDR_fam"/>
</dbReference>